<dbReference type="RefSeq" id="WP_111480247.1">
    <property type="nucleotide sequence ID" value="NZ_QHKM01000010.1"/>
</dbReference>
<evidence type="ECO:0000259" key="2">
    <source>
        <dbReference type="Pfam" id="PF11008"/>
    </source>
</evidence>
<accession>A0A328B6Z5</accession>
<sequence>MRYLLCTGLLMAAAAGTCNAQGPVPTATPDMATVVFYRPPMLAQAATNFTVRANGAELCRLSNKRYFVTKLKPGETSFTSVAGGLNLPDQDKFDMTLEAGKVYYIQGDVKTRLMTVKMVFTEVTESTYKKKNADLKPDNCETPAAPAAGK</sequence>
<keyword evidence="4" id="KW-1185">Reference proteome</keyword>
<dbReference type="Proteomes" id="UP000248553">
    <property type="component" value="Unassembled WGS sequence"/>
</dbReference>
<protein>
    <recommendedName>
        <fullName evidence="2">DUF2846 domain-containing protein</fullName>
    </recommendedName>
</protein>
<feature type="domain" description="DUF2846" evidence="2">
    <location>
        <begin position="30"/>
        <end position="111"/>
    </location>
</feature>
<evidence type="ECO:0000313" key="3">
    <source>
        <dbReference type="EMBL" id="RAK63170.1"/>
    </source>
</evidence>
<dbReference type="AlphaFoldDB" id="A0A328B6Z5"/>
<gene>
    <name evidence="3" type="ORF">DLM85_21510</name>
</gene>
<keyword evidence="1" id="KW-0732">Signal</keyword>
<proteinExistence type="predicted"/>
<feature type="signal peptide" evidence="1">
    <location>
        <begin position="1"/>
        <end position="20"/>
    </location>
</feature>
<dbReference type="Pfam" id="PF11008">
    <property type="entry name" value="DUF2846"/>
    <property type="match status" value="1"/>
</dbReference>
<dbReference type="OrthoDB" id="965563at2"/>
<name>A0A328B6Z5_9BACT</name>
<evidence type="ECO:0000256" key="1">
    <source>
        <dbReference type="SAM" id="SignalP"/>
    </source>
</evidence>
<feature type="chain" id="PRO_5016372603" description="DUF2846 domain-containing protein" evidence="1">
    <location>
        <begin position="21"/>
        <end position="150"/>
    </location>
</feature>
<dbReference type="EMBL" id="QHKM01000010">
    <property type="protein sequence ID" value="RAK63170.1"/>
    <property type="molecule type" value="Genomic_DNA"/>
</dbReference>
<organism evidence="3 4">
    <name type="scientific">Hymenobacter edaphi</name>
    <dbReference type="NCBI Taxonomy" id="2211146"/>
    <lineage>
        <taxon>Bacteria</taxon>
        <taxon>Pseudomonadati</taxon>
        <taxon>Bacteroidota</taxon>
        <taxon>Cytophagia</taxon>
        <taxon>Cytophagales</taxon>
        <taxon>Hymenobacteraceae</taxon>
        <taxon>Hymenobacter</taxon>
    </lineage>
</organism>
<comment type="caution">
    <text evidence="3">The sequence shown here is derived from an EMBL/GenBank/DDBJ whole genome shotgun (WGS) entry which is preliminary data.</text>
</comment>
<dbReference type="InterPro" id="IPR022548">
    <property type="entry name" value="DUF2846"/>
</dbReference>
<reference evidence="4" key="1">
    <citation type="submission" date="2018-05" db="EMBL/GenBank/DDBJ databases">
        <authorList>
            <person name="Nie L."/>
        </authorList>
    </citation>
    <scope>NUCLEOTIDE SEQUENCE [LARGE SCALE GENOMIC DNA]</scope>
    <source>
        <strain evidence="4">NL</strain>
    </source>
</reference>
<evidence type="ECO:0000313" key="4">
    <source>
        <dbReference type="Proteomes" id="UP000248553"/>
    </source>
</evidence>